<gene>
    <name evidence="1" type="ORF">PanWU01x14_335480</name>
</gene>
<name>A0A2P5AG89_PARAD</name>
<dbReference type="OrthoDB" id="1841377at2759"/>
<dbReference type="EMBL" id="JXTB01000608">
    <property type="protein sequence ID" value="PON35557.1"/>
    <property type="molecule type" value="Genomic_DNA"/>
</dbReference>
<comment type="caution">
    <text evidence="1">The sequence shown here is derived from an EMBL/GenBank/DDBJ whole genome shotgun (WGS) entry which is preliminary data.</text>
</comment>
<keyword evidence="2" id="KW-1185">Reference proteome</keyword>
<accession>A0A2P5AG89</accession>
<reference evidence="2" key="1">
    <citation type="submission" date="2016-06" db="EMBL/GenBank/DDBJ databases">
        <title>Parallel loss of symbiosis genes in relatives of nitrogen-fixing non-legume Parasponia.</title>
        <authorList>
            <person name="Van Velzen R."/>
            <person name="Holmer R."/>
            <person name="Bu F."/>
            <person name="Rutten L."/>
            <person name="Van Zeijl A."/>
            <person name="Liu W."/>
            <person name="Santuari L."/>
            <person name="Cao Q."/>
            <person name="Sharma T."/>
            <person name="Shen D."/>
            <person name="Roswanjaya Y."/>
            <person name="Wardhani T."/>
            <person name="Kalhor M.S."/>
            <person name="Jansen J."/>
            <person name="Van den Hoogen J."/>
            <person name="Gungor B."/>
            <person name="Hartog M."/>
            <person name="Hontelez J."/>
            <person name="Verver J."/>
            <person name="Yang W.-C."/>
            <person name="Schijlen E."/>
            <person name="Repin R."/>
            <person name="Schilthuizen M."/>
            <person name="Schranz E."/>
            <person name="Heidstra R."/>
            <person name="Miyata K."/>
            <person name="Fedorova E."/>
            <person name="Kohlen W."/>
            <person name="Bisseling T."/>
            <person name="Smit S."/>
            <person name="Geurts R."/>
        </authorList>
    </citation>
    <scope>NUCLEOTIDE SEQUENCE [LARGE SCALE GENOMIC DNA]</scope>
    <source>
        <strain evidence="2">cv. WU1-14</strain>
    </source>
</reference>
<sequence>MTRITEIDHPSHIHTLVLGSPNEPYHYDECKELGFGPCSTANQAATFAFTMNARWLAILRPPTLSSKASCSNTKRSIGTVTPMARAC</sequence>
<evidence type="ECO:0000313" key="1">
    <source>
        <dbReference type="EMBL" id="PON35557.1"/>
    </source>
</evidence>
<dbReference type="Proteomes" id="UP000237105">
    <property type="component" value="Unassembled WGS sequence"/>
</dbReference>
<proteinExistence type="predicted"/>
<protein>
    <submittedName>
        <fullName evidence="1">Uncharacterized protein</fullName>
    </submittedName>
</protein>
<organism evidence="1 2">
    <name type="scientific">Parasponia andersonii</name>
    <name type="common">Sponia andersonii</name>
    <dbReference type="NCBI Taxonomy" id="3476"/>
    <lineage>
        <taxon>Eukaryota</taxon>
        <taxon>Viridiplantae</taxon>
        <taxon>Streptophyta</taxon>
        <taxon>Embryophyta</taxon>
        <taxon>Tracheophyta</taxon>
        <taxon>Spermatophyta</taxon>
        <taxon>Magnoliopsida</taxon>
        <taxon>eudicotyledons</taxon>
        <taxon>Gunneridae</taxon>
        <taxon>Pentapetalae</taxon>
        <taxon>rosids</taxon>
        <taxon>fabids</taxon>
        <taxon>Rosales</taxon>
        <taxon>Cannabaceae</taxon>
        <taxon>Parasponia</taxon>
    </lineage>
</organism>
<dbReference type="AlphaFoldDB" id="A0A2P5AG89"/>
<evidence type="ECO:0000313" key="2">
    <source>
        <dbReference type="Proteomes" id="UP000237105"/>
    </source>
</evidence>